<dbReference type="InParanoid" id="A0A0G4EQ42"/>
<feature type="region of interest" description="Disordered" evidence="4">
    <location>
        <begin position="180"/>
        <end position="199"/>
    </location>
</feature>
<sequence>MKKIASTRLLAKQLTEISSQAETKAKELNLNIFDKDPDVSAIFTTIFRIKTAIEVAQKIIAQEGTKLFNTCGGGGTNTERAEVRGREASPDHRRNIDTLVAKGYGEGNCFSRARNFFRIPDDLLQSNGLTSQYGSLQGLRGDKRYHELMTNIQLDRDLVLMVRLVVAKYLRTNADQPVQAGGQTYQESKTDSSSSAAADNEEENFVSIEEFVNNVVLPMDEDAEAGIVAPAAAAHFGVNIDIVYLDRKLLAIVEYPEKHLRRPGTRTITLLHRPGHYDILYHSGTPRFGPLARFLGDCSTCNTQAMLVCNHRMCDPCIERYAPTVSDDGWDDAVCPICQLSSAAMDEQCNSCSTRDKKSGPLKRLRCCQTVRFSHIRTSAHDGHPPHPRHHSRGLATTATPTTTGQRRHPETRRRRRRWVGDEGEEDDWVPDEIREMWEEKAAEEARRADEKAEESGDEDEERRQLEGPTTADELWRGSITLEDLFHIRVGLASSGRDERQLHRIQQTLARLQLPPDGTRRLIKSVLTALHAIHTAGLVHDDANGTSRRSA</sequence>
<keyword evidence="2" id="KW-0863">Zinc-finger</keyword>
<dbReference type="EMBL" id="CDMY01000279">
    <property type="protein sequence ID" value="CEL99401.1"/>
    <property type="molecule type" value="Genomic_DNA"/>
</dbReference>
<dbReference type="VEuPathDB" id="CryptoDB:Vbra_3022"/>
<evidence type="ECO:0000256" key="3">
    <source>
        <dbReference type="ARBA" id="ARBA00022833"/>
    </source>
</evidence>
<dbReference type="GO" id="GO:0005634">
    <property type="term" value="C:nucleus"/>
    <property type="evidence" value="ECO:0007669"/>
    <property type="project" value="TreeGrafter"/>
</dbReference>
<gene>
    <name evidence="5" type="ORF">Vbra_3022</name>
</gene>
<dbReference type="SUPFAM" id="SSF54001">
    <property type="entry name" value="Cysteine proteinases"/>
    <property type="match status" value="1"/>
</dbReference>
<keyword evidence="6" id="KW-1185">Reference proteome</keyword>
<dbReference type="Proteomes" id="UP000041254">
    <property type="component" value="Unassembled WGS sequence"/>
</dbReference>
<dbReference type="GO" id="GO:0043130">
    <property type="term" value="F:ubiquitin binding"/>
    <property type="evidence" value="ECO:0007669"/>
    <property type="project" value="TreeGrafter"/>
</dbReference>
<feature type="compositionally biased region" description="Basic and acidic residues" evidence="4">
    <location>
        <begin position="432"/>
        <end position="455"/>
    </location>
</feature>
<feature type="compositionally biased region" description="Acidic residues" evidence="4">
    <location>
        <begin position="422"/>
        <end position="431"/>
    </location>
</feature>
<feature type="region of interest" description="Disordered" evidence="4">
    <location>
        <begin position="378"/>
        <end position="472"/>
    </location>
</feature>
<evidence type="ECO:0000313" key="6">
    <source>
        <dbReference type="Proteomes" id="UP000041254"/>
    </source>
</evidence>
<dbReference type="AlphaFoldDB" id="A0A0G4EQ42"/>
<dbReference type="InterPro" id="IPR017907">
    <property type="entry name" value="Znf_RING_CS"/>
</dbReference>
<evidence type="ECO:0000313" key="5">
    <source>
        <dbReference type="EMBL" id="CEL99401.1"/>
    </source>
</evidence>
<name>A0A0G4EQ42_VITBC</name>
<feature type="compositionally biased region" description="Basic residues" evidence="4">
    <location>
        <begin position="406"/>
        <end position="418"/>
    </location>
</feature>
<accession>A0A0G4EQ42</accession>
<dbReference type="PROSITE" id="PS00518">
    <property type="entry name" value="ZF_RING_1"/>
    <property type="match status" value="1"/>
</dbReference>
<evidence type="ECO:0000256" key="4">
    <source>
        <dbReference type="SAM" id="MobiDB-lite"/>
    </source>
</evidence>
<dbReference type="PANTHER" id="PTHR12931">
    <property type="entry name" value="UBIQUITIN THIOLESTERASE PROTEIN OTUB"/>
    <property type="match status" value="1"/>
</dbReference>
<dbReference type="InterPro" id="IPR019400">
    <property type="entry name" value="Peptidase_C65_otubain"/>
</dbReference>
<dbReference type="OrthoDB" id="18915at2759"/>
<keyword evidence="1" id="KW-0479">Metal-binding</keyword>
<keyword evidence="3" id="KW-0862">Zinc</keyword>
<dbReference type="GO" id="GO:0008270">
    <property type="term" value="F:zinc ion binding"/>
    <property type="evidence" value="ECO:0007669"/>
    <property type="project" value="UniProtKB-KW"/>
</dbReference>
<evidence type="ECO:0000256" key="2">
    <source>
        <dbReference type="ARBA" id="ARBA00022771"/>
    </source>
</evidence>
<evidence type="ECO:0000256" key="1">
    <source>
        <dbReference type="ARBA" id="ARBA00022723"/>
    </source>
</evidence>
<proteinExistence type="predicted"/>
<dbReference type="GO" id="GO:0004843">
    <property type="term" value="F:cysteine-type deubiquitinase activity"/>
    <property type="evidence" value="ECO:0007669"/>
    <property type="project" value="TreeGrafter"/>
</dbReference>
<dbReference type="InterPro" id="IPR038765">
    <property type="entry name" value="Papain-like_cys_pep_sf"/>
</dbReference>
<organism evidence="5 6">
    <name type="scientific">Vitrella brassicaformis (strain CCMP3155)</name>
    <dbReference type="NCBI Taxonomy" id="1169540"/>
    <lineage>
        <taxon>Eukaryota</taxon>
        <taxon>Sar</taxon>
        <taxon>Alveolata</taxon>
        <taxon>Colpodellida</taxon>
        <taxon>Vitrellaceae</taxon>
        <taxon>Vitrella</taxon>
    </lineage>
</organism>
<dbReference type="Gene3D" id="3.30.200.60">
    <property type="entry name" value="Peptidase C65 Otubain, subdomain 1"/>
    <property type="match status" value="1"/>
</dbReference>
<dbReference type="InterPro" id="IPR042468">
    <property type="entry name" value="Peptidase_C65_otubain_sub1"/>
</dbReference>
<dbReference type="PANTHER" id="PTHR12931:SF15">
    <property type="entry name" value="UBIQUITIN THIOESTERASE OTUBAIN-LIKE"/>
    <property type="match status" value="1"/>
</dbReference>
<reference evidence="5 6" key="1">
    <citation type="submission" date="2014-11" db="EMBL/GenBank/DDBJ databases">
        <authorList>
            <person name="Zhu J."/>
            <person name="Qi W."/>
            <person name="Song R."/>
        </authorList>
    </citation>
    <scope>NUCLEOTIDE SEQUENCE [LARGE SCALE GENOMIC DNA]</scope>
</reference>
<protein>
    <submittedName>
        <fullName evidence="5">Uncharacterized protein</fullName>
    </submittedName>
</protein>
<dbReference type="Pfam" id="PF10275">
    <property type="entry name" value="Peptidase_C65"/>
    <property type="match status" value="1"/>
</dbReference>
<dbReference type="GO" id="GO:0071108">
    <property type="term" value="P:protein K48-linked deubiquitination"/>
    <property type="evidence" value="ECO:0007669"/>
    <property type="project" value="TreeGrafter"/>
</dbReference>